<keyword evidence="2" id="KW-0812">Transmembrane</keyword>
<protein>
    <recommendedName>
        <fullName evidence="7">Serine/arginine repetitive matrix protein 2</fullName>
    </recommendedName>
</protein>
<sequence>MRVFDDDRQEWVGHEQERQAVALHDRDAARQRAAWRGAVTVLAVCGLAFGTWALGWKDEPEPTAYLLAPQSSANSQESQNSQGAGGDSAERSPTDGPSPVADGLPPGYETLTDARGFRVALPIGWSRTSTAGQGGIGVVNYRNYGASQRLQVYEVSEPTPEASFRDFLDDTKVPKSPSFQKLSLETIDEGQRLTYVTGRIEDEPDVGPWYVVDDRFTAADGKLYAVVGYGSTSTDRALVRQLASNARAWFCPPGSVCQDPG</sequence>
<evidence type="ECO:0000313" key="4">
    <source>
        <dbReference type="EMBL" id="QEV61703.1"/>
    </source>
</evidence>
<evidence type="ECO:0008006" key="7">
    <source>
        <dbReference type="Google" id="ProtNLM"/>
    </source>
</evidence>
<keyword evidence="2" id="KW-0472">Membrane</keyword>
<organism evidence="4 5">
    <name type="scientific">Streptomyces spectabilis</name>
    <dbReference type="NCBI Taxonomy" id="68270"/>
    <lineage>
        <taxon>Bacteria</taxon>
        <taxon>Bacillati</taxon>
        <taxon>Actinomycetota</taxon>
        <taxon>Actinomycetes</taxon>
        <taxon>Kitasatosporales</taxon>
        <taxon>Streptomycetaceae</taxon>
        <taxon>Streptomyces</taxon>
    </lineage>
</organism>
<keyword evidence="2" id="KW-1133">Transmembrane helix</keyword>
<dbReference type="Proteomes" id="UP000326505">
    <property type="component" value="Chromosome"/>
</dbReference>
<evidence type="ECO:0000313" key="3">
    <source>
        <dbReference type="EMBL" id="MBB5109505.1"/>
    </source>
</evidence>
<dbReference type="AlphaFoldDB" id="A0A5P2X9L1"/>
<dbReference type="EMBL" id="JACHJD010000029">
    <property type="protein sequence ID" value="MBB5109505.1"/>
    <property type="molecule type" value="Genomic_DNA"/>
</dbReference>
<keyword evidence="6" id="KW-1185">Reference proteome</keyword>
<evidence type="ECO:0000313" key="5">
    <source>
        <dbReference type="Proteomes" id="UP000326505"/>
    </source>
</evidence>
<name>A0A5P2X9L1_STRST</name>
<feature type="transmembrane region" description="Helical" evidence="2">
    <location>
        <begin position="33"/>
        <end position="56"/>
    </location>
</feature>
<evidence type="ECO:0000313" key="6">
    <source>
        <dbReference type="Proteomes" id="UP000549009"/>
    </source>
</evidence>
<gene>
    <name evidence="4" type="ORF">CP982_25815</name>
    <name evidence="3" type="ORF">FHS40_008633</name>
</gene>
<dbReference type="RefSeq" id="WP_150512661.1">
    <property type="nucleotide sequence ID" value="NZ_BMSQ01000038.1"/>
</dbReference>
<evidence type="ECO:0000256" key="2">
    <source>
        <dbReference type="SAM" id="Phobius"/>
    </source>
</evidence>
<dbReference type="Proteomes" id="UP000549009">
    <property type="component" value="Unassembled WGS sequence"/>
</dbReference>
<dbReference type="EMBL" id="CP023690">
    <property type="protein sequence ID" value="QEV61703.1"/>
    <property type="molecule type" value="Genomic_DNA"/>
</dbReference>
<feature type="region of interest" description="Disordered" evidence="1">
    <location>
        <begin position="70"/>
        <end position="109"/>
    </location>
</feature>
<reference evidence="4 5" key="1">
    <citation type="submission" date="2017-09" db="EMBL/GenBank/DDBJ databases">
        <authorList>
            <person name="Lee N."/>
            <person name="Cho B.-K."/>
        </authorList>
    </citation>
    <scope>NUCLEOTIDE SEQUENCE [LARGE SCALE GENOMIC DNA]</scope>
    <source>
        <strain evidence="4 5">ATCC 27465</strain>
    </source>
</reference>
<proteinExistence type="predicted"/>
<dbReference type="OrthoDB" id="4335221at2"/>
<feature type="compositionally biased region" description="Low complexity" evidence="1">
    <location>
        <begin position="70"/>
        <end position="82"/>
    </location>
</feature>
<evidence type="ECO:0000256" key="1">
    <source>
        <dbReference type="SAM" id="MobiDB-lite"/>
    </source>
</evidence>
<reference evidence="3 6" key="2">
    <citation type="submission" date="2020-08" db="EMBL/GenBank/DDBJ databases">
        <title>Genomic Encyclopedia of Type Strains, Phase III (KMG-III): the genomes of soil and plant-associated and newly described type strains.</title>
        <authorList>
            <person name="Whitman W."/>
        </authorList>
    </citation>
    <scope>NUCLEOTIDE SEQUENCE [LARGE SCALE GENOMIC DNA]</scope>
    <source>
        <strain evidence="3 6">CECT 3146</strain>
    </source>
</reference>
<accession>A0A5P2X9L1</accession>
<dbReference type="KEGG" id="sspb:CP982_25815"/>